<accession>A0A061AVJ4</accession>
<reference evidence="2" key="1">
    <citation type="journal article" date="2014" name="Genome Announc.">
        <title>Genome sequence of the yeast Cyberlindnera fabianii (Hansenula fabianii).</title>
        <authorList>
            <person name="Freel K.C."/>
            <person name="Sarilar V."/>
            <person name="Neuveglise C."/>
            <person name="Devillers H."/>
            <person name="Friedrich A."/>
            <person name="Schacherer J."/>
        </authorList>
    </citation>
    <scope>NUCLEOTIDE SEQUENCE</scope>
    <source>
        <strain evidence="2">YJS4271</strain>
    </source>
</reference>
<dbReference type="EMBL" id="MPUK01000007">
    <property type="protein sequence ID" value="ONH66312.1"/>
    <property type="molecule type" value="Genomic_DNA"/>
</dbReference>
<dbReference type="STRING" id="36022.A0A061AVJ4"/>
<dbReference type="GO" id="GO:0016740">
    <property type="term" value="F:transferase activity"/>
    <property type="evidence" value="ECO:0007669"/>
    <property type="project" value="UniProtKB-KW"/>
</dbReference>
<dbReference type="InterPro" id="IPR036113">
    <property type="entry name" value="Asp/Glu-ADT_sf_sub_c"/>
</dbReference>
<proteinExistence type="predicted"/>
<organism evidence="2">
    <name type="scientific">Cyberlindnera fabianii</name>
    <name type="common">Yeast</name>
    <name type="synonym">Hansenula fabianii</name>
    <dbReference type="NCBI Taxonomy" id="36022"/>
    <lineage>
        <taxon>Eukaryota</taxon>
        <taxon>Fungi</taxon>
        <taxon>Dikarya</taxon>
        <taxon>Ascomycota</taxon>
        <taxon>Saccharomycotina</taxon>
        <taxon>Saccharomycetes</taxon>
        <taxon>Phaffomycetales</taxon>
        <taxon>Phaffomycetaceae</taxon>
        <taxon>Cyberlindnera</taxon>
    </lineage>
</organism>
<name>A0A061AVJ4_CYBFA</name>
<dbReference type="VEuPathDB" id="FungiDB:BON22_3804"/>
<evidence type="ECO:0000313" key="2">
    <source>
        <dbReference type="EMBL" id="CDR41656.1"/>
    </source>
</evidence>
<dbReference type="Pfam" id="PF20977">
    <property type="entry name" value="GatF"/>
    <property type="match status" value="1"/>
</dbReference>
<feature type="region of interest" description="Disordered" evidence="1">
    <location>
        <begin position="105"/>
        <end position="135"/>
    </location>
</feature>
<reference evidence="4" key="2">
    <citation type="journal article" date="2017" name="Genome Announc.">
        <title>Genome sequences of Cyberlindnera fabianii 65, Pichia kudriavzevii 129, and Saccharomyces cerevisiae 131 isolated from fermented masau fruits in Zimbabwe.</title>
        <authorList>
            <person name="van Rijswijck I.M.H."/>
            <person name="Derks M.F.L."/>
            <person name="Abee T."/>
            <person name="de Ridder D."/>
            <person name="Smid E.J."/>
        </authorList>
    </citation>
    <scope>NUCLEOTIDE SEQUENCE [LARGE SCALE GENOMIC DNA]</scope>
    <source>
        <strain evidence="4">65</strain>
    </source>
</reference>
<dbReference type="Proteomes" id="UP000189513">
    <property type="component" value="Unassembled WGS sequence"/>
</dbReference>
<dbReference type="OMA" id="WRLCRTH"/>
<reference evidence="3" key="3">
    <citation type="submission" date="2017-01" db="EMBL/GenBank/DDBJ databases">
        <authorList>
            <person name="Mah S.A."/>
            <person name="Swanson W.J."/>
            <person name="Moy G.W."/>
            <person name="Vacquier V.D."/>
        </authorList>
    </citation>
    <scope>NUCLEOTIDE SEQUENCE [LARGE SCALE GENOMIC DNA]</scope>
    <source>
        <strain evidence="3">65</strain>
    </source>
</reference>
<keyword evidence="4" id="KW-1185">Reference proteome</keyword>
<dbReference type="AlphaFoldDB" id="A0A061AVJ4"/>
<dbReference type="SUPFAM" id="SSF141000">
    <property type="entry name" value="Glu-tRNAGln amidotransferase C subunit"/>
    <property type="match status" value="1"/>
</dbReference>
<evidence type="ECO:0000256" key="1">
    <source>
        <dbReference type="SAM" id="MobiDB-lite"/>
    </source>
</evidence>
<evidence type="ECO:0000313" key="3">
    <source>
        <dbReference type="EMBL" id="ONH66312.1"/>
    </source>
</evidence>
<keyword evidence="3" id="KW-0808">Transferase</keyword>
<dbReference type="EMBL" id="LK052892">
    <property type="protein sequence ID" value="CDR41656.1"/>
    <property type="molecule type" value="Genomic_DNA"/>
</dbReference>
<gene>
    <name evidence="3" type="ORF">BON22_3804</name>
    <name evidence="2" type="ORF">CYFA0S_07e04698g</name>
</gene>
<protein>
    <submittedName>
        <fullName evidence="2">CYFA0S07e04698g1_1</fullName>
    </submittedName>
    <submittedName>
        <fullName evidence="3">Glutamyl-tRNA(Gln) amidotransferase subunit F, mitochondrial</fullName>
    </submittedName>
</protein>
<evidence type="ECO:0000313" key="4">
    <source>
        <dbReference type="Proteomes" id="UP000189513"/>
    </source>
</evidence>
<dbReference type="OrthoDB" id="4053592at2759"/>
<sequence>MLRLIRHYSVKIGKPLVSPEQIRTLLATPTWSPAELLSSGESQRASSIDDKTVDRLLQLSGLEAKKEDYPKMIRILKEQVRFIDQLHAVEISEVSEPLHTGKRLTLKDIDEQISQQKQDPAKGEPDGSWDPMKLTKLSKHGNYVVREGLLKDE</sequence>
<dbReference type="GO" id="GO:0006450">
    <property type="term" value="P:regulation of translational fidelity"/>
    <property type="evidence" value="ECO:0007669"/>
    <property type="project" value="InterPro"/>
</dbReference>